<evidence type="ECO:0000256" key="1">
    <source>
        <dbReference type="SAM" id="MobiDB-lite"/>
    </source>
</evidence>
<reference evidence="2 3" key="1">
    <citation type="submission" date="2019-08" db="EMBL/GenBank/DDBJ databases">
        <title>Deep-cultivation of Planctomycetes and their phenomic and genomic characterization uncovers novel biology.</title>
        <authorList>
            <person name="Wiegand S."/>
            <person name="Jogler M."/>
            <person name="Boedeker C."/>
            <person name="Pinto D."/>
            <person name="Vollmers J."/>
            <person name="Rivas-Marin E."/>
            <person name="Kohn T."/>
            <person name="Peeters S.H."/>
            <person name="Heuer A."/>
            <person name="Rast P."/>
            <person name="Oberbeckmann S."/>
            <person name="Bunk B."/>
            <person name="Jeske O."/>
            <person name="Meyerdierks A."/>
            <person name="Storesund J.E."/>
            <person name="Kallscheuer N."/>
            <person name="Luecker S."/>
            <person name="Lage O.M."/>
            <person name="Pohl T."/>
            <person name="Merkel B.J."/>
            <person name="Hornburger P."/>
            <person name="Mueller R.-W."/>
            <person name="Bruemmer F."/>
            <person name="Labrenz M."/>
            <person name="Spormann A.M."/>
            <person name="Op den Camp H."/>
            <person name="Overmann J."/>
            <person name="Amann R."/>
            <person name="Jetten M.S.M."/>
            <person name="Mascher T."/>
            <person name="Medema M.H."/>
            <person name="Devos D.P."/>
            <person name="Kaster A.-K."/>
            <person name="Ovreas L."/>
            <person name="Rohde M."/>
            <person name="Galperin M.Y."/>
            <person name="Jogler C."/>
        </authorList>
    </citation>
    <scope>NUCLEOTIDE SEQUENCE [LARGE SCALE GENOMIC DNA]</scope>
    <source>
        <strain evidence="2 3">OJF2</strain>
    </source>
</reference>
<protein>
    <recommendedName>
        <fullName evidence="4">LacI family transcriptional regulator</fullName>
    </recommendedName>
</protein>
<name>A0A5B9WAJ7_9BACT</name>
<keyword evidence="3" id="KW-1185">Reference proteome</keyword>
<evidence type="ECO:0008006" key="4">
    <source>
        <dbReference type="Google" id="ProtNLM"/>
    </source>
</evidence>
<dbReference type="EMBL" id="CP042997">
    <property type="protein sequence ID" value="QEH37284.1"/>
    <property type="molecule type" value="Genomic_DNA"/>
</dbReference>
<feature type="region of interest" description="Disordered" evidence="1">
    <location>
        <begin position="53"/>
        <end position="82"/>
    </location>
</feature>
<gene>
    <name evidence="2" type="ORF">OJF2_58740</name>
</gene>
<dbReference type="InterPro" id="IPR028082">
    <property type="entry name" value="Peripla_BP_I"/>
</dbReference>
<evidence type="ECO:0000313" key="2">
    <source>
        <dbReference type="EMBL" id="QEH37284.1"/>
    </source>
</evidence>
<accession>A0A5B9WAJ7</accession>
<sequence>MRGSEDGRIDGLVVQDPFRMGQLGVTTLISHLEGRAVETRIFRGVTLVTQSDMNDEATRSLPLPARAEGAESSLAGPKSKGRRIAMIPKATGHDYWLAVHAGSDHAERRLER</sequence>
<dbReference type="Proteomes" id="UP000324233">
    <property type="component" value="Chromosome"/>
</dbReference>
<dbReference type="Gene3D" id="3.40.50.2300">
    <property type="match status" value="2"/>
</dbReference>
<dbReference type="SUPFAM" id="SSF53822">
    <property type="entry name" value="Periplasmic binding protein-like I"/>
    <property type="match status" value="1"/>
</dbReference>
<evidence type="ECO:0000313" key="3">
    <source>
        <dbReference type="Proteomes" id="UP000324233"/>
    </source>
</evidence>
<organism evidence="2 3">
    <name type="scientific">Aquisphaera giovannonii</name>
    <dbReference type="NCBI Taxonomy" id="406548"/>
    <lineage>
        <taxon>Bacteria</taxon>
        <taxon>Pseudomonadati</taxon>
        <taxon>Planctomycetota</taxon>
        <taxon>Planctomycetia</taxon>
        <taxon>Isosphaerales</taxon>
        <taxon>Isosphaeraceae</taxon>
        <taxon>Aquisphaera</taxon>
    </lineage>
</organism>
<dbReference type="KEGG" id="agv:OJF2_58740"/>
<dbReference type="AlphaFoldDB" id="A0A5B9WAJ7"/>
<proteinExistence type="predicted"/>